<evidence type="ECO:0000313" key="2">
    <source>
        <dbReference type="Proteomes" id="UP000481417"/>
    </source>
</evidence>
<reference evidence="1 2" key="1">
    <citation type="submission" date="2019-11" db="EMBL/GenBank/DDBJ databases">
        <authorList>
            <person name="Lang L."/>
        </authorList>
    </citation>
    <scope>NUCLEOTIDE SEQUENCE [LARGE SCALE GENOMIC DNA]</scope>
    <source>
        <strain evidence="1 2">YIM 132242</strain>
    </source>
</reference>
<evidence type="ECO:0000313" key="1">
    <source>
        <dbReference type="EMBL" id="MTD99518.1"/>
    </source>
</evidence>
<proteinExistence type="predicted"/>
<dbReference type="AlphaFoldDB" id="A0A6L6HM01"/>
<dbReference type="EMBL" id="WMBT01000002">
    <property type="protein sequence ID" value="MTD99518.1"/>
    <property type="molecule type" value="Genomic_DNA"/>
</dbReference>
<sequence>MWSKTVHFVHEIDGLVEIDSTLDALVVLDKWWQKFDGPAYREAINACIGALQGKLPDDAARIAFVMALTEGGVESV</sequence>
<dbReference type="InterPro" id="IPR010385">
    <property type="entry name" value="DUF982"/>
</dbReference>
<gene>
    <name evidence="1" type="ORF">GIY56_04365</name>
</gene>
<dbReference type="Proteomes" id="UP000481417">
    <property type="component" value="Unassembled WGS sequence"/>
</dbReference>
<organism evidence="1 2">
    <name type="scientific">Paracoccus lichenicola</name>
    <dbReference type="NCBI Taxonomy" id="2665644"/>
    <lineage>
        <taxon>Bacteria</taxon>
        <taxon>Pseudomonadati</taxon>
        <taxon>Pseudomonadota</taxon>
        <taxon>Alphaproteobacteria</taxon>
        <taxon>Rhodobacterales</taxon>
        <taxon>Paracoccaceae</taxon>
        <taxon>Paracoccus</taxon>
    </lineage>
</organism>
<dbReference type="RefSeq" id="WP_154763592.1">
    <property type="nucleotide sequence ID" value="NZ_WMBT01000002.1"/>
</dbReference>
<comment type="caution">
    <text evidence="1">The sequence shown here is derived from an EMBL/GenBank/DDBJ whole genome shotgun (WGS) entry which is preliminary data.</text>
</comment>
<name>A0A6L6HM01_9RHOB</name>
<dbReference type="Gene3D" id="6.10.250.730">
    <property type="match status" value="1"/>
</dbReference>
<protein>
    <submittedName>
        <fullName evidence="1">DUF982 domain-containing protein</fullName>
    </submittedName>
</protein>
<keyword evidence="2" id="KW-1185">Reference proteome</keyword>
<dbReference type="Pfam" id="PF06169">
    <property type="entry name" value="DUF982"/>
    <property type="match status" value="1"/>
</dbReference>
<accession>A0A6L6HM01</accession>